<dbReference type="SUPFAM" id="SSF48056">
    <property type="entry name" value="Di-copper centre-containing domain"/>
    <property type="match status" value="1"/>
</dbReference>
<dbReference type="PANTHER" id="PTHR11474">
    <property type="entry name" value="TYROSINASE FAMILY MEMBER"/>
    <property type="match status" value="1"/>
</dbReference>
<keyword evidence="6" id="KW-0732">Signal</keyword>
<evidence type="ECO:0000313" key="9">
    <source>
        <dbReference type="Proteomes" id="UP000825935"/>
    </source>
</evidence>
<dbReference type="PROSITE" id="PS00498">
    <property type="entry name" value="TYROSINASE_2"/>
    <property type="match status" value="1"/>
</dbReference>
<dbReference type="EMBL" id="CM035418">
    <property type="protein sequence ID" value="KAH7421297.1"/>
    <property type="molecule type" value="Genomic_DNA"/>
</dbReference>
<evidence type="ECO:0000256" key="4">
    <source>
        <dbReference type="ARBA" id="ARBA00023002"/>
    </source>
</evidence>
<keyword evidence="4" id="KW-0560">Oxidoreductase</keyword>
<feature type="domain" description="Tyrosinase copper-binding" evidence="7">
    <location>
        <begin position="287"/>
        <end position="298"/>
    </location>
</feature>
<protein>
    <recommendedName>
        <fullName evidence="7">Tyrosinase copper-binding domain-containing protein</fullName>
    </recommendedName>
</protein>
<dbReference type="AlphaFoldDB" id="A0A8T2TDG2"/>
<dbReference type="Pfam" id="PF00264">
    <property type="entry name" value="Tyrosinase"/>
    <property type="match status" value="1"/>
</dbReference>
<evidence type="ECO:0000313" key="8">
    <source>
        <dbReference type="EMBL" id="KAH7421297.1"/>
    </source>
</evidence>
<dbReference type="InterPro" id="IPR008922">
    <property type="entry name" value="Di-copper_centre_dom_sf"/>
</dbReference>
<reference evidence="8" key="1">
    <citation type="submission" date="2021-08" db="EMBL/GenBank/DDBJ databases">
        <title>WGS assembly of Ceratopteris richardii.</title>
        <authorList>
            <person name="Marchant D.B."/>
            <person name="Chen G."/>
            <person name="Jenkins J."/>
            <person name="Shu S."/>
            <person name="Leebens-Mack J."/>
            <person name="Grimwood J."/>
            <person name="Schmutz J."/>
            <person name="Soltis P."/>
            <person name="Soltis D."/>
            <person name="Chen Z.-H."/>
        </authorList>
    </citation>
    <scope>NUCLEOTIDE SEQUENCE</scope>
    <source>
        <strain evidence="8">Whitten #5841</strain>
        <tissue evidence="8">Leaf</tissue>
    </source>
</reference>
<keyword evidence="3" id="KW-0479">Metal-binding</keyword>
<dbReference type="Gene3D" id="1.10.1280.10">
    <property type="entry name" value="Di-copper center containing domain from catechol oxidase"/>
    <property type="match status" value="1"/>
</dbReference>
<evidence type="ECO:0000256" key="6">
    <source>
        <dbReference type="SAM" id="SignalP"/>
    </source>
</evidence>
<dbReference type="GO" id="GO:0046872">
    <property type="term" value="F:metal ion binding"/>
    <property type="evidence" value="ECO:0007669"/>
    <property type="project" value="UniProtKB-KW"/>
</dbReference>
<dbReference type="InterPro" id="IPR022739">
    <property type="entry name" value="Polyphenol_oxidase_cen"/>
</dbReference>
<dbReference type="InterPro" id="IPR050316">
    <property type="entry name" value="Tyrosinase/Hemocyanin"/>
</dbReference>
<dbReference type="Proteomes" id="UP000825935">
    <property type="component" value="Chromosome 13"/>
</dbReference>
<feature type="chain" id="PRO_5036275905" description="Tyrosinase copper-binding domain-containing protein" evidence="6">
    <location>
        <begin position="21"/>
        <end position="370"/>
    </location>
</feature>
<feature type="signal peptide" evidence="6">
    <location>
        <begin position="1"/>
        <end position="20"/>
    </location>
</feature>
<evidence type="ECO:0000259" key="7">
    <source>
        <dbReference type="PROSITE" id="PS00498"/>
    </source>
</evidence>
<organism evidence="8 9">
    <name type="scientific">Ceratopteris richardii</name>
    <name type="common">Triangle waterfern</name>
    <dbReference type="NCBI Taxonomy" id="49495"/>
    <lineage>
        <taxon>Eukaryota</taxon>
        <taxon>Viridiplantae</taxon>
        <taxon>Streptophyta</taxon>
        <taxon>Embryophyta</taxon>
        <taxon>Tracheophyta</taxon>
        <taxon>Polypodiopsida</taxon>
        <taxon>Polypodiidae</taxon>
        <taxon>Polypodiales</taxon>
        <taxon>Pteridineae</taxon>
        <taxon>Pteridaceae</taxon>
        <taxon>Parkerioideae</taxon>
        <taxon>Ceratopteris</taxon>
    </lineage>
</organism>
<comment type="caution">
    <text evidence="8">The sequence shown here is derived from an EMBL/GenBank/DDBJ whole genome shotgun (WGS) entry which is preliminary data.</text>
</comment>
<dbReference type="OrthoDB" id="6132182at2759"/>
<evidence type="ECO:0000256" key="5">
    <source>
        <dbReference type="ARBA" id="ARBA00023008"/>
    </source>
</evidence>
<keyword evidence="5" id="KW-0186">Copper</keyword>
<proteinExistence type="inferred from homology"/>
<comment type="cofactor">
    <cofactor evidence="1">
        <name>Cu(2+)</name>
        <dbReference type="ChEBI" id="CHEBI:29036"/>
    </cofactor>
</comment>
<keyword evidence="9" id="KW-1185">Reference proteome</keyword>
<dbReference type="InterPro" id="IPR002227">
    <property type="entry name" value="Tyrosinase_Cu-bd"/>
</dbReference>
<sequence length="370" mass="42620">MRLDVAVFLAILSSAAIAYGAPMRPPYLRNCNRSVSPISLCCMLAPTAQPIQYSVNSYFRVPKIRRPARLATQYQVARLKRAYALMRALPDDDPRSLTSQKNTHCAMCLGSYLQPGTNVIYHIHYSWLFLPWHRWFIYFHERILAKLLDDPTFSLLYWDWDNQIGGNSMPYFFADVDSPLYDPYRDPRHVPPARVQLNGNFDLTDTDEIIQQNFQQLYNDIVAPTSAAKFMGGPIRYGEFYGGVEAQSRILGGTFDNGIHSNVHLWVGAPNRIKMRDMGSFDASANDPIFYAHHANVDRVWEIWRFSLPGGTREVFDDDDFLDSSFYFYDEEARLVEVTIRDCLDNTKLGIYYSRYAGYALWTNYTPPSL</sequence>
<dbReference type="OMA" id="IMHANVE"/>
<dbReference type="PANTHER" id="PTHR11474:SF76">
    <property type="entry name" value="SHKT DOMAIN-CONTAINING PROTEIN"/>
    <property type="match status" value="1"/>
</dbReference>
<name>A0A8T2TDG2_CERRI</name>
<evidence type="ECO:0000256" key="1">
    <source>
        <dbReference type="ARBA" id="ARBA00001973"/>
    </source>
</evidence>
<gene>
    <name evidence="8" type="ORF">KP509_13G050000</name>
</gene>
<comment type="similarity">
    <text evidence="2">Belongs to the tyrosinase family.</text>
</comment>
<dbReference type="GO" id="GO:0004097">
    <property type="term" value="F:catechol oxidase activity"/>
    <property type="evidence" value="ECO:0007669"/>
    <property type="project" value="InterPro"/>
</dbReference>
<dbReference type="Pfam" id="PF12142">
    <property type="entry name" value="PPO1_DWL"/>
    <property type="match status" value="1"/>
</dbReference>
<accession>A0A8T2TDG2</accession>
<dbReference type="PRINTS" id="PR00092">
    <property type="entry name" value="TYROSINASE"/>
</dbReference>
<evidence type="ECO:0000256" key="3">
    <source>
        <dbReference type="ARBA" id="ARBA00022723"/>
    </source>
</evidence>
<evidence type="ECO:0000256" key="2">
    <source>
        <dbReference type="ARBA" id="ARBA00009928"/>
    </source>
</evidence>
<dbReference type="EMBL" id="CM035418">
    <property type="protein sequence ID" value="KAH7421298.1"/>
    <property type="molecule type" value="Genomic_DNA"/>
</dbReference>